<dbReference type="Gene3D" id="1.10.260.40">
    <property type="entry name" value="lambda repressor-like DNA-binding domains"/>
    <property type="match status" value="1"/>
</dbReference>
<dbReference type="Proteomes" id="UP001597557">
    <property type="component" value="Unassembled WGS sequence"/>
</dbReference>
<name>A0ABW5Y7M8_9SPHI</name>
<evidence type="ECO:0000313" key="3">
    <source>
        <dbReference type="Proteomes" id="UP001597557"/>
    </source>
</evidence>
<reference evidence="3" key="1">
    <citation type="journal article" date="2019" name="Int. J. Syst. Evol. Microbiol.">
        <title>The Global Catalogue of Microorganisms (GCM) 10K type strain sequencing project: providing services to taxonomists for standard genome sequencing and annotation.</title>
        <authorList>
            <consortium name="The Broad Institute Genomics Platform"/>
            <consortium name="The Broad Institute Genome Sequencing Center for Infectious Disease"/>
            <person name="Wu L."/>
            <person name="Ma J."/>
        </authorList>
    </citation>
    <scope>NUCLEOTIDE SEQUENCE [LARGE SCALE GENOMIC DNA]</scope>
    <source>
        <strain evidence="3">KCTC 22437</strain>
    </source>
</reference>
<protein>
    <recommendedName>
        <fullName evidence="1">HTH cro/C1-type domain-containing protein</fullName>
    </recommendedName>
</protein>
<sequence>MAVCLYLHGMADDGIVKRIKIIVKDYGGQLALANAIGVDQGFISKVINQKQEVSYYLISKLCFQLKYSPEWLILGTGDKKINKAESPKLITEIQMMRTELDILHARMRAFEMEIKELRQQQNIQQAG</sequence>
<evidence type="ECO:0000313" key="2">
    <source>
        <dbReference type="EMBL" id="MFD2870872.1"/>
    </source>
</evidence>
<dbReference type="RefSeq" id="WP_377180994.1">
    <property type="nucleotide sequence ID" value="NZ_JBHUPD010000001.1"/>
</dbReference>
<accession>A0ABW5Y7M8</accession>
<keyword evidence="3" id="KW-1185">Reference proteome</keyword>
<organism evidence="2 3">
    <name type="scientific">Mucilaginibacter ximonensis</name>
    <dbReference type="NCBI Taxonomy" id="538021"/>
    <lineage>
        <taxon>Bacteria</taxon>
        <taxon>Pseudomonadati</taxon>
        <taxon>Bacteroidota</taxon>
        <taxon>Sphingobacteriia</taxon>
        <taxon>Sphingobacteriales</taxon>
        <taxon>Sphingobacteriaceae</taxon>
        <taxon>Mucilaginibacter</taxon>
    </lineage>
</organism>
<dbReference type="PROSITE" id="PS50943">
    <property type="entry name" value="HTH_CROC1"/>
    <property type="match status" value="1"/>
</dbReference>
<dbReference type="CDD" id="cd00093">
    <property type="entry name" value="HTH_XRE"/>
    <property type="match status" value="1"/>
</dbReference>
<dbReference type="SUPFAM" id="SSF47413">
    <property type="entry name" value="lambda repressor-like DNA-binding domains"/>
    <property type="match status" value="1"/>
</dbReference>
<dbReference type="InterPro" id="IPR010982">
    <property type="entry name" value="Lambda_DNA-bd_dom_sf"/>
</dbReference>
<feature type="domain" description="HTH cro/C1-type" evidence="1">
    <location>
        <begin position="29"/>
        <end position="72"/>
    </location>
</feature>
<evidence type="ECO:0000259" key="1">
    <source>
        <dbReference type="PROSITE" id="PS50943"/>
    </source>
</evidence>
<dbReference type="InterPro" id="IPR001387">
    <property type="entry name" value="Cro/C1-type_HTH"/>
</dbReference>
<dbReference type="EMBL" id="JBHUPD010000001">
    <property type="protein sequence ID" value="MFD2870872.1"/>
    <property type="molecule type" value="Genomic_DNA"/>
</dbReference>
<proteinExistence type="predicted"/>
<gene>
    <name evidence="2" type="ORF">ACFS5N_00240</name>
</gene>
<comment type="caution">
    <text evidence="2">The sequence shown here is derived from an EMBL/GenBank/DDBJ whole genome shotgun (WGS) entry which is preliminary data.</text>
</comment>